<dbReference type="OrthoDB" id="3390413at2"/>
<feature type="transmembrane region" description="Helical" evidence="1">
    <location>
        <begin position="28"/>
        <end position="46"/>
    </location>
</feature>
<proteinExistence type="predicted"/>
<keyword evidence="1" id="KW-1133">Transmembrane helix</keyword>
<reference evidence="2 3" key="1">
    <citation type="submission" date="2018-01" db="EMBL/GenBank/DDBJ databases">
        <title>Draft genome sequence of Streptomyces sp. 13K301.</title>
        <authorList>
            <person name="Sahin N."/>
            <person name="Saygin H."/>
            <person name="Ay H."/>
        </authorList>
    </citation>
    <scope>NUCLEOTIDE SEQUENCE [LARGE SCALE GENOMIC DNA]</scope>
    <source>
        <strain evidence="2 3">13K301</strain>
    </source>
</reference>
<evidence type="ECO:0000313" key="2">
    <source>
        <dbReference type="EMBL" id="PNG16573.1"/>
    </source>
</evidence>
<gene>
    <name evidence="2" type="ORF">C1J00_41230</name>
</gene>
<evidence type="ECO:0000313" key="3">
    <source>
        <dbReference type="Proteomes" id="UP000235943"/>
    </source>
</evidence>
<dbReference type="Proteomes" id="UP000235943">
    <property type="component" value="Unassembled WGS sequence"/>
</dbReference>
<evidence type="ECO:0000256" key="1">
    <source>
        <dbReference type="SAM" id="Phobius"/>
    </source>
</evidence>
<keyword evidence="1" id="KW-0812">Transmembrane</keyword>
<name>A0A2N8TC27_9ACTN</name>
<dbReference type="RefSeq" id="WP_102913952.1">
    <property type="nucleotide sequence ID" value="NZ_POUC01000664.1"/>
</dbReference>
<protein>
    <submittedName>
        <fullName evidence="2">Uncharacterized protein</fullName>
    </submittedName>
</protein>
<feature type="transmembrane region" description="Helical" evidence="1">
    <location>
        <begin position="52"/>
        <end position="72"/>
    </location>
</feature>
<keyword evidence="3" id="KW-1185">Reference proteome</keyword>
<dbReference type="EMBL" id="POUC01000664">
    <property type="protein sequence ID" value="PNG16573.1"/>
    <property type="molecule type" value="Genomic_DNA"/>
</dbReference>
<accession>A0A2N8TC27</accession>
<keyword evidence="1" id="KW-0472">Membrane</keyword>
<dbReference type="AlphaFoldDB" id="A0A2N8TC27"/>
<comment type="caution">
    <text evidence="2">The sequence shown here is derived from an EMBL/GenBank/DDBJ whole genome shotgun (WGS) entry which is preliminary data.</text>
</comment>
<organism evidence="2 3">
    <name type="scientific">Streptomyces cahuitamycinicus</name>
    <dbReference type="NCBI Taxonomy" id="2070367"/>
    <lineage>
        <taxon>Bacteria</taxon>
        <taxon>Bacillati</taxon>
        <taxon>Actinomycetota</taxon>
        <taxon>Actinomycetes</taxon>
        <taxon>Kitasatosporales</taxon>
        <taxon>Streptomycetaceae</taxon>
        <taxon>Streptomyces</taxon>
    </lineage>
</organism>
<sequence>MADSSDVLIELWKDQRDQMRRLENQRATLTNIVILVVAAGLGFVAQRGLGPSMLAVTLPMMLLGSFGALACMKYRERHALQTHKR</sequence>